<dbReference type="PANTHER" id="PTHR45764:SF21">
    <property type="entry name" value="OS03G0770000 PROTEIN"/>
    <property type="match status" value="1"/>
</dbReference>
<evidence type="ECO:0000313" key="9">
    <source>
        <dbReference type="Proteomes" id="UP000298416"/>
    </source>
</evidence>
<feature type="domain" description="BZIP" evidence="7">
    <location>
        <begin position="105"/>
        <end position="168"/>
    </location>
</feature>
<feature type="compositionally biased region" description="Low complexity" evidence="6">
    <location>
        <begin position="47"/>
        <end position="58"/>
    </location>
</feature>
<dbReference type="GO" id="GO:0000976">
    <property type="term" value="F:transcription cis-regulatory region binding"/>
    <property type="evidence" value="ECO:0007669"/>
    <property type="project" value="TreeGrafter"/>
</dbReference>
<dbReference type="PROSITE" id="PS50217">
    <property type="entry name" value="BZIP"/>
    <property type="match status" value="1"/>
</dbReference>
<keyword evidence="9" id="KW-1185">Reference proteome</keyword>
<dbReference type="PROSITE" id="PS00036">
    <property type="entry name" value="BZIP_BASIC"/>
    <property type="match status" value="1"/>
</dbReference>
<dbReference type="CDD" id="cd14702">
    <property type="entry name" value="bZIP_plant_GBF1"/>
    <property type="match status" value="1"/>
</dbReference>
<gene>
    <name evidence="8" type="ORF">SASPL_156754</name>
</gene>
<protein>
    <recommendedName>
        <fullName evidence="7">BZIP domain-containing protein</fullName>
    </recommendedName>
</protein>
<reference evidence="8" key="1">
    <citation type="submission" date="2018-01" db="EMBL/GenBank/DDBJ databases">
        <authorList>
            <person name="Mao J.F."/>
        </authorList>
    </citation>
    <scope>NUCLEOTIDE SEQUENCE</scope>
    <source>
        <strain evidence="8">Huo1</strain>
        <tissue evidence="8">Leaf</tissue>
    </source>
</reference>
<feature type="region of interest" description="Disordered" evidence="6">
    <location>
        <begin position="30"/>
        <end position="127"/>
    </location>
</feature>
<dbReference type="AlphaFoldDB" id="A0A8X8VWE3"/>
<sequence>MLSTFPASFSADALLGNPFEPGFPWENHDLPFLFNQQDEPPVVAPIEPESVSSNSVSPTQNPALSSGSADSNRNDPKTSLSSGSDDQDPDKFNKKRSGCSETVLDDRKRRRMMSNRESAQRSRMRKQKHLENLRNQANRLKVGNREQMNRLRLIVSQTRMFRGENERLRNEAVVLRQRLWDIRQVLVVRQLQQIMNPMQMLNNHPTL</sequence>
<dbReference type="InterPro" id="IPR046347">
    <property type="entry name" value="bZIP_sf"/>
</dbReference>
<dbReference type="OrthoDB" id="551672at2759"/>
<dbReference type="SMART" id="SM00338">
    <property type="entry name" value="BRLZ"/>
    <property type="match status" value="1"/>
</dbReference>
<evidence type="ECO:0000256" key="6">
    <source>
        <dbReference type="SAM" id="MobiDB-lite"/>
    </source>
</evidence>
<accession>A0A8X8VWE3</accession>
<keyword evidence="2" id="KW-0805">Transcription regulation</keyword>
<evidence type="ECO:0000256" key="5">
    <source>
        <dbReference type="ARBA" id="ARBA00023242"/>
    </source>
</evidence>
<evidence type="ECO:0000256" key="4">
    <source>
        <dbReference type="ARBA" id="ARBA00023163"/>
    </source>
</evidence>
<dbReference type="GO" id="GO:0045893">
    <property type="term" value="P:positive regulation of DNA-templated transcription"/>
    <property type="evidence" value="ECO:0007669"/>
    <property type="project" value="TreeGrafter"/>
</dbReference>
<evidence type="ECO:0000256" key="1">
    <source>
        <dbReference type="ARBA" id="ARBA00004123"/>
    </source>
</evidence>
<comment type="subcellular location">
    <subcellularLocation>
        <location evidence="1">Nucleus</location>
    </subcellularLocation>
</comment>
<dbReference type="EMBL" id="PNBA02000536">
    <property type="protein sequence ID" value="KAG6383491.1"/>
    <property type="molecule type" value="Genomic_DNA"/>
</dbReference>
<evidence type="ECO:0000256" key="2">
    <source>
        <dbReference type="ARBA" id="ARBA00023015"/>
    </source>
</evidence>
<dbReference type="Gene3D" id="1.20.5.170">
    <property type="match status" value="1"/>
</dbReference>
<organism evidence="8">
    <name type="scientific">Salvia splendens</name>
    <name type="common">Scarlet sage</name>
    <dbReference type="NCBI Taxonomy" id="180675"/>
    <lineage>
        <taxon>Eukaryota</taxon>
        <taxon>Viridiplantae</taxon>
        <taxon>Streptophyta</taxon>
        <taxon>Embryophyta</taxon>
        <taxon>Tracheophyta</taxon>
        <taxon>Spermatophyta</taxon>
        <taxon>Magnoliopsida</taxon>
        <taxon>eudicotyledons</taxon>
        <taxon>Gunneridae</taxon>
        <taxon>Pentapetalae</taxon>
        <taxon>asterids</taxon>
        <taxon>lamiids</taxon>
        <taxon>Lamiales</taxon>
        <taxon>Lamiaceae</taxon>
        <taxon>Nepetoideae</taxon>
        <taxon>Mentheae</taxon>
        <taxon>Salviinae</taxon>
        <taxon>Salvia</taxon>
        <taxon>Salvia subgen. Calosphace</taxon>
        <taxon>core Calosphace</taxon>
    </lineage>
</organism>
<dbReference type="SUPFAM" id="SSF57959">
    <property type="entry name" value="Leucine zipper domain"/>
    <property type="match status" value="1"/>
</dbReference>
<evidence type="ECO:0000256" key="3">
    <source>
        <dbReference type="ARBA" id="ARBA00023125"/>
    </source>
</evidence>
<evidence type="ECO:0000313" key="8">
    <source>
        <dbReference type="EMBL" id="KAG6383491.1"/>
    </source>
</evidence>
<dbReference type="Pfam" id="PF00170">
    <property type="entry name" value="bZIP_1"/>
    <property type="match status" value="1"/>
</dbReference>
<proteinExistence type="predicted"/>
<reference evidence="8" key="2">
    <citation type="submission" date="2020-08" db="EMBL/GenBank/DDBJ databases">
        <title>Plant Genome Project.</title>
        <authorList>
            <person name="Zhang R.-G."/>
        </authorList>
    </citation>
    <scope>NUCLEOTIDE SEQUENCE</scope>
    <source>
        <strain evidence="8">Huo1</strain>
        <tissue evidence="8">Leaf</tissue>
    </source>
</reference>
<feature type="compositionally biased region" description="Polar residues" evidence="6">
    <location>
        <begin position="59"/>
        <end position="84"/>
    </location>
</feature>
<dbReference type="InterPro" id="IPR045314">
    <property type="entry name" value="bZIP_plant_GBF1"/>
</dbReference>
<name>A0A8X8VWE3_SALSN</name>
<keyword evidence="4" id="KW-0804">Transcription</keyword>
<comment type="caution">
    <text evidence="8">The sequence shown here is derived from an EMBL/GenBank/DDBJ whole genome shotgun (WGS) entry which is preliminary data.</text>
</comment>
<dbReference type="PANTHER" id="PTHR45764">
    <property type="entry name" value="BZIP TRANSCRIPTION FACTOR 44"/>
    <property type="match status" value="1"/>
</dbReference>
<dbReference type="InterPro" id="IPR004827">
    <property type="entry name" value="bZIP"/>
</dbReference>
<dbReference type="GO" id="GO:0003700">
    <property type="term" value="F:DNA-binding transcription factor activity"/>
    <property type="evidence" value="ECO:0007669"/>
    <property type="project" value="InterPro"/>
</dbReference>
<dbReference type="GO" id="GO:0046982">
    <property type="term" value="F:protein heterodimerization activity"/>
    <property type="evidence" value="ECO:0007669"/>
    <property type="project" value="UniProtKB-ARBA"/>
</dbReference>
<keyword evidence="3" id="KW-0238">DNA-binding</keyword>
<keyword evidence="5" id="KW-0539">Nucleus</keyword>
<dbReference type="Proteomes" id="UP000298416">
    <property type="component" value="Unassembled WGS sequence"/>
</dbReference>
<evidence type="ECO:0000259" key="7">
    <source>
        <dbReference type="PROSITE" id="PS50217"/>
    </source>
</evidence>
<dbReference type="FunFam" id="1.20.5.170:FF:000020">
    <property type="entry name" value="BZIP transcription factor"/>
    <property type="match status" value="1"/>
</dbReference>
<dbReference type="GO" id="GO:0005634">
    <property type="term" value="C:nucleus"/>
    <property type="evidence" value="ECO:0007669"/>
    <property type="project" value="UniProtKB-SubCell"/>
</dbReference>